<dbReference type="Proteomes" id="UP000263517">
    <property type="component" value="Unassembled WGS sequence"/>
</dbReference>
<evidence type="ECO:0000313" key="3">
    <source>
        <dbReference type="Proteomes" id="UP000263517"/>
    </source>
</evidence>
<comment type="caution">
    <text evidence="2">The sequence shown here is derived from an EMBL/GenBank/DDBJ whole genome shotgun (WGS) entry which is preliminary data.</text>
</comment>
<evidence type="ECO:0000256" key="1">
    <source>
        <dbReference type="SAM" id="MobiDB-lite"/>
    </source>
</evidence>
<accession>A0A350P0S6</accession>
<organism evidence="2 3">
    <name type="scientific">Alteromonas australica</name>
    <dbReference type="NCBI Taxonomy" id="589873"/>
    <lineage>
        <taxon>Bacteria</taxon>
        <taxon>Pseudomonadati</taxon>
        <taxon>Pseudomonadota</taxon>
        <taxon>Gammaproteobacteria</taxon>
        <taxon>Alteromonadales</taxon>
        <taxon>Alteromonadaceae</taxon>
        <taxon>Alteromonas/Salinimonas group</taxon>
        <taxon>Alteromonas</taxon>
    </lineage>
</organism>
<sequence>MARPRAAQFGKDIGVSTNQAKKLINEGRRRKDGGSNILEATMTEAKTTAEEKILTKEQKEELRKTSSKEERPEIGTATILSKEDIIKMQMDPEGVQRANGGFQVRGMGAALNPREAKIR</sequence>
<evidence type="ECO:0000313" key="2">
    <source>
        <dbReference type="EMBL" id="HAW74893.1"/>
    </source>
</evidence>
<feature type="compositionally biased region" description="Basic and acidic residues" evidence="1">
    <location>
        <begin position="57"/>
        <end position="73"/>
    </location>
</feature>
<proteinExistence type="predicted"/>
<reference evidence="2 3" key="1">
    <citation type="journal article" date="2018" name="Nat. Biotechnol.">
        <title>A standardized bacterial taxonomy based on genome phylogeny substantially revises the tree of life.</title>
        <authorList>
            <person name="Parks D.H."/>
            <person name="Chuvochina M."/>
            <person name="Waite D.W."/>
            <person name="Rinke C."/>
            <person name="Skarshewski A."/>
            <person name="Chaumeil P.A."/>
            <person name="Hugenholtz P."/>
        </authorList>
    </citation>
    <scope>NUCLEOTIDE SEQUENCE [LARGE SCALE GENOMIC DNA]</scope>
    <source>
        <strain evidence="2">UBA11978</strain>
    </source>
</reference>
<feature type="region of interest" description="Disordered" evidence="1">
    <location>
        <begin position="57"/>
        <end position="85"/>
    </location>
</feature>
<dbReference type="AlphaFoldDB" id="A0A350P0S6"/>
<gene>
    <name evidence="2" type="ORF">DCW74_04055</name>
</gene>
<feature type="region of interest" description="Disordered" evidence="1">
    <location>
        <begin position="26"/>
        <end position="45"/>
    </location>
</feature>
<dbReference type="EMBL" id="DNAN01000137">
    <property type="protein sequence ID" value="HAW74893.1"/>
    <property type="molecule type" value="Genomic_DNA"/>
</dbReference>
<protein>
    <submittedName>
        <fullName evidence="2">Uncharacterized protein</fullName>
    </submittedName>
</protein>
<name>A0A350P0S6_9ALTE</name>